<evidence type="ECO:0000313" key="4">
    <source>
        <dbReference type="Proteomes" id="UP000218209"/>
    </source>
</evidence>
<dbReference type="OrthoDB" id="5590848at2759"/>
<accession>A0A1X6NSW4</accession>
<evidence type="ECO:0000256" key="1">
    <source>
        <dbReference type="SAM" id="MobiDB-lite"/>
    </source>
</evidence>
<evidence type="ECO:0000313" key="3">
    <source>
        <dbReference type="EMBL" id="OSX71665.1"/>
    </source>
</evidence>
<organism evidence="3 4">
    <name type="scientific">Porphyra umbilicalis</name>
    <name type="common">Purple laver</name>
    <name type="synonym">Red alga</name>
    <dbReference type="NCBI Taxonomy" id="2786"/>
    <lineage>
        <taxon>Eukaryota</taxon>
        <taxon>Rhodophyta</taxon>
        <taxon>Bangiophyceae</taxon>
        <taxon>Bangiales</taxon>
        <taxon>Bangiaceae</taxon>
        <taxon>Porphyra</taxon>
    </lineage>
</organism>
<feature type="region of interest" description="Disordered" evidence="1">
    <location>
        <begin position="271"/>
        <end position="299"/>
    </location>
</feature>
<dbReference type="EMBL" id="KV919117">
    <property type="protein sequence ID" value="OSX71665.1"/>
    <property type="molecule type" value="Genomic_DNA"/>
</dbReference>
<feature type="chain" id="PRO_5012191570" evidence="2">
    <location>
        <begin position="22"/>
        <end position="299"/>
    </location>
</feature>
<protein>
    <submittedName>
        <fullName evidence="3">Uncharacterized protein</fullName>
    </submittedName>
</protein>
<name>A0A1X6NSW4_PORUM</name>
<keyword evidence="2" id="KW-0732">Signal</keyword>
<evidence type="ECO:0000256" key="2">
    <source>
        <dbReference type="SAM" id="SignalP"/>
    </source>
</evidence>
<proteinExistence type="predicted"/>
<keyword evidence="4" id="KW-1185">Reference proteome</keyword>
<gene>
    <name evidence="3" type="ORF">BU14_0513s0008</name>
</gene>
<dbReference type="AlphaFoldDB" id="A0A1X6NSW4"/>
<dbReference type="Proteomes" id="UP000218209">
    <property type="component" value="Unassembled WGS sequence"/>
</dbReference>
<feature type="signal peptide" evidence="2">
    <location>
        <begin position="1"/>
        <end position="21"/>
    </location>
</feature>
<reference evidence="3 4" key="1">
    <citation type="submission" date="2017-03" db="EMBL/GenBank/DDBJ databases">
        <title>WGS assembly of Porphyra umbilicalis.</title>
        <authorList>
            <person name="Brawley S.H."/>
            <person name="Blouin N.A."/>
            <person name="Ficko-Blean E."/>
            <person name="Wheeler G.L."/>
            <person name="Lohr M."/>
            <person name="Goodson H.V."/>
            <person name="Jenkins J.W."/>
            <person name="Blaby-Haas C.E."/>
            <person name="Helliwell K.E."/>
            <person name="Chan C."/>
            <person name="Marriage T."/>
            <person name="Bhattacharya D."/>
            <person name="Klein A.S."/>
            <person name="Badis Y."/>
            <person name="Brodie J."/>
            <person name="Cao Y."/>
            <person name="Collen J."/>
            <person name="Dittami S.M."/>
            <person name="Gachon C.M."/>
            <person name="Green B.R."/>
            <person name="Karpowicz S."/>
            <person name="Kim J.W."/>
            <person name="Kudahl U."/>
            <person name="Lin S."/>
            <person name="Michel G."/>
            <person name="Mittag M."/>
            <person name="Olson B.J."/>
            <person name="Pangilinan J."/>
            <person name="Peng Y."/>
            <person name="Qiu H."/>
            <person name="Shu S."/>
            <person name="Singer J.T."/>
            <person name="Smith A.G."/>
            <person name="Sprecher B.N."/>
            <person name="Wagner V."/>
            <person name="Wang W."/>
            <person name="Wang Z.-Y."/>
            <person name="Yan J."/>
            <person name="Yarish C."/>
            <person name="Zoeuner-Riek S."/>
            <person name="Zhuang Y."/>
            <person name="Zou Y."/>
            <person name="Lindquist E.A."/>
            <person name="Grimwood J."/>
            <person name="Barry K."/>
            <person name="Rokhsar D.S."/>
            <person name="Schmutz J."/>
            <person name="Stiller J.W."/>
            <person name="Grossman A.R."/>
            <person name="Prochnik S.E."/>
        </authorList>
    </citation>
    <scope>NUCLEOTIDE SEQUENCE [LARGE SCALE GENOMIC DNA]</scope>
    <source>
        <strain evidence="3">4086291</strain>
    </source>
</reference>
<sequence>MRRCWSGGMPSLSWIFDFTLSIVSDDSTSSVMVLPVSVFTKICMVAGWEVDAGEGQGSGGAYSASRGWRVGRRPQCGGRKRGNGGRTLATGLQRWLLCTEVAQGSAGARCGPGAARCARHPPGASPLAVEREAQRVTRGTERTCSSSCHPGPSRQRLAWPAQFSHSVVVASTGREQQQASTTGCGANSWPRDALDMVPVFLRNTLGACRVTNLTKRGRDAAQTTTVTLPARQTQPSSLGCAAASTVAAAAASTVAAAAAAERPSWERALRPGSLFHEVEAGGAHRRPPVPATSRRGRHG</sequence>